<dbReference type="InterPro" id="IPR007213">
    <property type="entry name" value="Ppm1/Ppm2/Tcmp"/>
</dbReference>
<dbReference type="GO" id="GO:0032259">
    <property type="term" value="P:methylation"/>
    <property type="evidence" value="ECO:0007669"/>
    <property type="project" value="UniProtKB-KW"/>
</dbReference>
<dbReference type="Gene3D" id="3.40.50.150">
    <property type="entry name" value="Vaccinia Virus protein VP39"/>
    <property type="match status" value="1"/>
</dbReference>
<keyword evidence="4" id="KW-0808">Transferase</keyword>
<dbReference type="SUPFAM" id="SSF53335">
    <property type="entry name" value="S-adenosyl-L-methionine-dependent methyltransferases"/>
    <property type="match status" value="1"/>
</dbReference>
<keyword evidence="5 6" id="KW-0949">S-adenosyl-L-methionine</keyword>
<sequence length="278" mass="29676">MTDRSIMEAVSLTAQWTAAARALESERPDALFVDDCARTVAGDTGFTLLERYSGSGIVPFIAVRTKYMDDAIVAATAGDGPRQVVLVAAGMDTRVRRLPWPAGVTVYELDRPALLAAKNDLLATTTPRPGPERVPVPVDLAGEWTPALVAAGFDQAAPTLWVVEGLFFFLPEEAVTRLLGTLRGLSAAGSVLVADMASRASLTNPFARQFLGALEEDGAPWLFGTDEPEPFLKGTGWAVSDLKQPGEEGAAYGRWPYPAPPRELANAPRSFLFTAQTG</sequence>
<organism evidence="7 8">
    <name type="scientific">Longispora fulva</name>
    <dbReference type="NCBI Taxonomy" id="619741"/>
    <lineage>
        <taxon>Bacteria</taxon>
        <taxon>Bacillati</taxon>
        <taxon>Actinomycetota</taxon>
        <taxon>Actinomycetes</taxon>
        <taxon>Micromonosporales</taxon>
        <taxon>Micromonosporaceae</taxon>
        <taxon>Longispora</taxon>
    </lineage>
</organism>
<evidence type="ECO:0000256" key="2">
    <source>
        <dbReference type="ARBA" id="ARBA00008138"/>
    </source>
</evidence>
<evidence type="ECO:0000256" key="1">
    <source>
        <dbReference type="ARBA" id="ARBA00003907"/>
    </source>
</evidence>
<name>A0A8J7GMZ1_9ACTN</name>
<dbReference type="InterPro" id="IPR011610">
    <property type="entry name" value="SAM_mthyl_Trfase_ML2640-like"/>
</dbReference>
<accession>A0A8J7GMZ1</accession>
<evidence type="ECO:0000256" key="3">
    <source>
        <dbReference type="ARBA" id="ARBA00022603"/>
    </source>
</evidence>
<dbReference type="Proteomes" id="UP000622552">
    <property type="component" value="Unassembled WGS sequence"/>
</dbReference>
<dbReference type="EMBL" id="JADOUF010000001">
    <property type="protein sequence ID" value="MBG6135914.1"/>
    <property type="molecule type" value="Genomic_DNA"/>
</dbReference>
<evidence type="ECO:0000313" key="8">
    <source>
        <dbReference type="Proteomes" id="UP000622552"/>
    </source>
</evidence>
<keyword evidence="8" id="KW-1185">Reference proteome</keyword>
<evidence type="ECO:0000256" key="4">
    <source>
        <dbReference type="ARBA" id="ARBA00022679"/>
    </source>
</evidence>
<dbReference type="GO" id="GO:0008168">
    <property type="term" value="F:methyltransferase activity"/>
    <property type="evidence" value="ECO:0007669"/>
    <property type="project" value="UniProtKB-UniRule"/>
</dbReference>
<evidence type="ECO:0000256" key="6">
    <source>
        <dbReference type="RuleBase" id="RU362030"/>
    </source>
</evidence>
<keyword evidence="3 6" id="KW-0489">Methyltransferase</keyword>
<dbReference type="RefSeq" id="WP_197002964.1">
    <property type="nucleotide sequence ID" value="NZ_BONS01000001.1"/>
</dbReference>
<gene>
    <name evidence="7" type="ORF">IW245_002108</name>
</gene>
<dbReference type="AlphaFoldDB" id="A0A8J7GMZ1"/>
<evidence type="ECO:0000256" key="5">
    <source>
        <dbReference type="ARBA" id="ARBA00022691"/>
    </source>
</evidence>
<dbReference type="InterPro" id="IPR029063">
    <property type="entry name" value="SAM-dependent_MTases_sf"/>
</dbReference>
<reference evidence="7" key="1">
    <citation type="submission" date="2020-11" db="EMBL/GenBank/DDBJ databases">
        <title>Sequencing the genomes of 1000 actinobacteria strains.</title>
        <authorList>
            <person name="Klenk H.-P."/>
        </authorList>
    </citation>
    <scope>NUCLEOTIDE SEQUENCE</scope>
    <source>
        <strain evidence="7">DSM 45356</strain>
    </source>
</reference>
<proteinExistence type="inferred from homology"/>
<dbReference type="Pfam" id="PF04072">
    <property type="entry name" value="LCM"/>
    <property type="match status" value="1"/>
</dbReference>
<protein>
    <recommendedName>
        <fullName evidence="6">S-adenosyl-L-methionine-dependent methyltransferase</fullName>
        <ecNumber evidence="6">2.1.1.-</ecNumber>
    </recommendedName>
</protein>
<dbReference type="NCBIfam" id="TIGR00027">
    <property type="entry name" value="mthyl_TIGR00027"/>
    <property type="match status" value="1"/>
</dbReference>
<evidence type="ECO:0000313" key="7">
    <source>
        <dbReference type="EMBL" id="MBG6135914.1"/>
    </source>
</evidence>
<dbReference type="PANTHER" id="PTHR43619">
    <property type="entry name" value="S-ADENOSYL-L-METHIONINE-DEPENDENT METHYLTRANSFERASE YKTD-RELATED"/>
    <property type="match status" value="1"/>
</dbReference>
<dbReference type="PANTHER" id="PTHR43619:SF2">
    <property type="entry name" value="S-ADENOSYL-L-METHIONINE-DEPENDENT METHYLTRANSFERASES SUPERFAMILY PROTEIN"/>
    <property type="match status" value="1"/>
</dbReference>
<comment type="function">
    <text evidence="1 6">Exhibits S-adenosyl-L-methionine-dependent methyltransferase activity.</text>
</comment>
<dbReference type="EC" id="2.1.1.-" evidence="6"/>
<comment type="caution">
    <text evidence="7">The sequence shown here is derived from an EMBL/GenBank/DDBJ whole genome shotgun (WGS) entry which is preliminary data.</text>
</comment>
<comment type="similarity">
    <text evidence="2 6">Belongs to the UPF0677 family.</text>
</comment>